<feature type="transmembrane region" description="Helical" evidence="1">
    <location>
        <begin position="74"/>
        <end position="95"/>
    </location>
</feature>
<organism evidence="2 3">
    <name type="scientific">Leptospira interrogans str. 2006001854</name>
    <dbReference type="NCBI Taxonomy" id="1001590"/>
    <lineage>
        <taxon>Bacteria</taxon>
        <taxon>Pseudomonadati</taxon>
        <taxon>Spirochaetota</taxon>
        <taxon>Spirochaetia</taxon>
        <taxon>Leptospirales</taxon>
        <taxon>Leptospiraceae</taxon>
        <taxon>Leptospira</taxon>
    </lineage>
</organism>
<gene>
    <name evidence="2" type="ORF">LEP1GSC037_4858</name>
</gene>
<keyword evidence="1" id="KW-0472">Membrane</keyword>
<name>M6GD15_LEPIR</name>
<evidence type="ECO:0000313" key="3">
    <source>
        <dbReference type="Proteomes" id="UP000012128"/>
    </source>
</evidence>
<evidence type="ECO:0000313" key="2">
    <source>
        <dbReference type="EMBL" id="EMM82848.1"/>
    </source>
</evidence>
<reference evidence="2 3" key="1">
    <citation type="submission" date="2013-01" db="EMBL/GenBank/DDBJ databases">
        <authorList>
            <person name="Harkins D.M."/>
            <person name="Durkin A.S."/>
            <person name="Brinkac L.M."/>
            <person name="Haft D.H."/>
            <person name="Selengut J.D."/>
            <person name="Sanka R."/>
            <person name="DePew J."/>
            <person name="Purushe J."/>
            <person name="Hospenthal D.R."/>
            <person name="Murray C.K."/>
            <person name="Pimentel G."/>
            <person name="Wasfy M."/>
            <person name="Parker T."/>
            <person name="Miller R.S."/>
            <person name="Vinetz J.M."/>
            <person name="Sutton G.G."/>
            <person name="Nierman W.C."/>
            <person name="Fouts D.E."/>
        </authorList>
    </citation>
    <scope>NUCLEOTIDE SEQUENCE [LARGE SCALE GENOMIC DNA]</scope>
    <source>
        <strain evidence="2 3">2006001854</strain>
    </source>
</reference>
<keyword evidence="1" id="KW-1133">Transmembrane helix</keyword>
<keyword evidence="1" id="KW-0812">Transmembrane</keyword>
<dbReference type="EMBL" id="AFLW02000077">
    <property type="protein sequence ID" value="EMM82848.1"/>
    <property type="molecule type" value="Genomic_DNA"/>
</dbReference>
<dbReference type="AlphaFoldDB" id="M6GD15"/>
<sequence length="99" mass="11011">MLLIFPASFLIASIEKNHKTLRKFLFISATITILLGCISLFSEVRIGKFVANGFKYAPGDRLQHFSGSIGPIKLYLPIGMMNTHLTFGGLLGLFYPDFL</sequence>
<accession>M6GD15</accession>
<comment type="caution">
    <text evidence="2">The sequence shown here is derived from an EMBL/GenBank/DDBJ whole genome shotgun (WGS) entry which is preliminary data.</text>
</comment>
<proteinExistence type="predicted"/>
<feature type="transmembrane region" description="Helical" evidence="1">
    <location>
        <begin position="24"/>
        <end position="41"/>
    </location>
</feature>
<dbReference type="Proteomes" id="UP000012128">
    <property type="component" value="Unassembled WGS sequence"/>
</dbReference>
<evidence type="ECO:0000256" key="1">
    <source>
        <dbReference type="SAM" id="Phobius"/>
    </source>
</evidence>
<protein>
    <submittedName>
        <fullName evidence="2">Uncharacterized protein</fullName>
    </submittedName>
</protein>